<comment type="similarity">
    <text evidence="1">Belongs to the FGGY kinase family.</text>
</comment>
<evidence type="ECO:0000313" key="9">
    <source>
        <dbReference type="EMBL" id="MDP9890739.1"/>
    </source>
</evidence>
<organism evidence="9 10">
    <name type="scientific">Pseudarthrobacter enclensis</name>
    <dbReference type="NCBI Taxonomy" id="993070"/>
    <lineage>
        <taxon>Bacteria</taxon>
        <taxon>Bacillati</taxon>
        <taxon>Actinomycetota</taxon>
        <taxon>Actinomycetes</taxon>
        <taxon>Micrococcales</taxon>
        <taxon>Micrococcaceae</taxon>
        <taxon>Pseudarthrobacter</taxon>
    </lineage>
</organism>
<accession>A0ABT9S2P0</accession>
<feature type="domain" description="Carbohydrate kinase FGGY C-terminal" evidence="8">
    <location>
        <begin position="264"/>
        <end position="449"/>
    </location>
</feature>
<dbReference type="SUPFAM" id="SSF53067">
    <property type="entry name" value="Actin-like ATPase domain"/>
    <property type="match status" value="2"/>
</dbReference>
<dbReference type="Gene3D" id="3.30.420.40">
    <property type="match status" value="2"/>
</dbReference>
<evidence type="ECO:0000259" key="8">
    <source>
        <dbReference type="Pfam" id="PF02782"/>
    </source>
</evidence>
<dbReference type="InterPro" id="IPR018483">
    <property type="entry name" value="Carb_kinase_FGGY_CS"/>
</dbReference>
<keyword evidence="2 9" id="KW-0808">Transferase</keyword>
<sequence>MTASSPHPAPEVVVAVDQGTGSTKATAIDHNGTVIARASVPVSRSDPRPGWVEQDPLELRDSVTTAIAALLDQRPLNVAGVGLSNQRESAVVWDRGTGQPLGPMLGWQDRRTAGRAAAASQNGWAEEVRSRTGLPLDPMFSALKLEWLLDQVDPDRAGCRSGRIAVGTVDSWLLFCLTGEHRIEIGNASRTQLLNLEQVEWDAELAERFHIPLRALPKLANSAEESEPLAGLSPILKHARIHAVLGDSHAALYANGVRTTGQVKVTYGSGSSIIALSGEAPAATSAGLVRTIAWDTGRPAYAVEGTILATGSTLVWLSELFGTDPYGLSRLAESAASSGGVDFVPAFSGLGAPFWDPSAQAIISGFGLGTTQAEIARAAFESITLQTADVLTAVERAAGASLASALIDGAPAQNDWLAQLQADLSQMEIKRNNVAELSAIGAAHLAGVSCGFWSEQECEGLSRDRTTFTPSIGPDQAQDHRERWAHAIRRSRLQPTPAQAQLAR</sequence>
<dbReference type="InterPro" id="IPR018484">
    <property type="entry name" value="FGGY_N"/>
</dbReference>
<dbReference type="PIRSF" id="PIRSF000538">
    <property type="entry name" value="GlpK"/>
    <property type="match status" value="1"/>
</dbReference>
<dbReference type="Pfam" id="PF02782">
    <property type="entry name" value="FGGY_C"/>
    <property type="match status" value="1"/>
</dbReference>
<dbReference type="Proteomes" id="UP001226577">
    <property type="component" value="Unassembled WGS sequence"/>
</dbReference>
<dbReference type="PROSITE" id="PS00933">
    <property type="entry name" value="FGGY_KINASES_1"/>
    <property type="match status" value="1"/>
</dbReference>
<dbReference type="InterPro" id="IPR043129">
    <property type="entry name" value="ATPase_NBD"/>
</dbReference>
<dbReference type="RefSeq" id="WP_307312298.1">
    <property type="nucleotide sequence ID" value="NZ_JAUSRE010000036.1"/>
</dbReference>
<name>A0ABT9S2P0_9MICC</name>
<dbReference type="EMBL" id="JAUSRE010000036">
    <property type="protein sequence ID" value="MDP9890739.1"/>
    <property type="molecule type" value="Genomic_DNA"/>
</dbReference>
<evidence type="ECO:0000256" key="5">
    <source>
        <dbReference type="ARBA" id="ARBA00022840"/>
    </source>
</evidence>
<dbReference type="PANTHER" id="PTHR10196:SF69">
    <property type="entry name" value="GLYCEROL KINASE"/>
    <property type="match status" value="1"/>
</dbReference>
<reference evidence="9 10" key="1">
    <citation type="submission" date="2023-07" db="EMBL/GenBank/DDBJ databases">
        <title>Sorghum-associated microbial communities from plants grown in Nebraska, USA.</title>
        <authorList>
            <person name="Schachtman D."/>
        </authorList>
    </citation>
    <scope>NUCLEOTIDE SEQUENCE [LARGE SCALE GENOMIC DNA]</scope>
    <source>
        <strain evidence="9 10">CC222</strain>
    </source>
</reference>
<gene>
    <name evidence="9" type="ORF">J2X98_004353</name>
</gene>
<keyword evidence="4 9" id="KW-0418">Kinase</keyword>
<evidence type="ECO:0000256" key="4">
    <source>
        <dbReference type="ARBA" id="ARBA00022777"/>
    </source>
</evidence>
<comment type="caution">
    <text evidence="9">The sequence shown here is derived from an EMBL/GenBank/DDBJ whole genome shotgun (WGS) entry which is preliminary data.</text>
</comment>
<dbReference type="InterPro" id="IPR018485">
    <property type="entry name" value="FGGY_C"/>
</dbReference>
<evidence type="ECO:0000256" key="1">
    <source>
        <dbReference type="ARBA" id="ARBA00009156"/>
    </source>
</evidence>
<dbReference type="Pfam" id="PF00370">
    <property type="entry name" value="FGGY_N"/>
    <property type="match status" value="1"/>
</dbReference>
<dbReference type="PANTHER" id="PTHR10196">
    <property type="entry name" value="SUGAR KINASE"/>
    <property type="match status" value="1"/>
</dbReference>
<keyword evidence="10" id="KW-1185">Reference proteome</keyword>
<evidence type="ECO:0000259" key="7">
    <source>
        <dbReference type="Pfam" id="PF00370"/>
    </source>
</evidence>
<dbReference type="InterPro" id="IPR000577">
    <property type="entry name" value="Carb_kinase_FGGY"/>
</dbReference>
<protein>
    <recommendedName>
        <fullName evidence="6">ATP:glycerol 3-phosphotransferase</fullName>
    </recommendedName>
</protein>
<evidence type="ECO:0000256" key="6">
    <source>
        <dbReference type="ARBA" id="ARBA00043149"/>
    </source>
</evidence>
<evidence type="ECO:0000313" key="10">
    <source>
        <dbReference type="Proteomes" id="UP001226577"/>
    </source>
</evidence>
<dbReference type="GO" id="GO:0004370">
    <property type="term" value="F:glycerol kinase activity"/>
    <property type="evidence" value="ECO:0007669"/>
    <property type="project" value="UniProtKB-EC"/>
</dbReference>
<keyword evidence="3" id="KW-0547">Nucleotide-binding</keyword>
<feature type="domain" description="Carbohydrate kinase FGGY N-terminal" evidence="7">
    <location>
        <begin position="13"/>
        <end position="225"/>
    </location>
</feature>
<evidence type="ECO:0000256" key="3">
    <source>
        <dbReference type="ARBA" id="ARBA00022741"/>
    </source>
</evidence>
<proteinExistence type="inferred from homology"/>
<keyword evidence="5" id="KW-0067">ATP-binding</keyword>
<evidence type="ECO:0000256" key="2">
    <source>
        <dbReference type="ARBA" id="ARBA00022679"/>
    </source>
</evidence>